<comment type="caution">
    <text evidence="1">The sequence shown here is derived from an EMBL/GenBank/DDBJ whole genome shotgun (WGS) entry which is preliminary data.</text>
</comment>
<dbReference type="EMBL" id="AZHB01000056">
    <property type="protein sequence ID" value="OAA45719.1"/>
    <property type="molecule type" value="Genomic_DNA"/>
</dbReference>
<organism evidence="1 2">
    <name type="scientific">Cordyceps fumosorosea (strain ARSEF 2679)</name>
    <name type="common">Isaria fumosorosea</name>
    <dbReference type="NCBI Taxonomy" id="1081104"/>
    <lineage>
        <taxon>Eukaryota</taxon>
        <taxon>Fungi</taxon>
        <taxon>Dikarya</taxon>
        <taxon>Ascomycota</taxon>
        <taxon>Pezizomycotina</taxon>
        <taxon>Sordariomycetes</taxon>
        <taxon>Hypocreomycetidae</taxon>
        <taxon>Hypocreales</taxon>
        <taxon>Cordycipitaceae</taxon>
        <taxon>Cordyceps</taxon>
    </lineage>
</organism>
<dbReference type="Proteomes" id="UP000076744">
    <property type="component" value="Unassembled WGS sequence"/>
</dbReference>
<gene>
    <name evidence="1" type="ORF">ISF_09587</name>
</gene>
<evidence type="ECO:0000313" key="2">
    <source>
        <dbReference type="Proteomes" id="UP000076744"/>
    </source>
</evidence>
<evidence type="ECO:0000313" key="1">
    <source>
        <dbReference type="EMBL" id="OAA45719.1"/>
    </source>
</evidence>
<keyword evidence="2" id="KW-1185">Reference proteome</keyword>
<dbReference type="OrthoDB" id="10442929at2759"/>
<proteinExistence type="predicted"/>
<name>A0A167FT86_CORFA</name>
<dbReference type="GeneID" id="30025879"/>
<dbReference type="RefSeq" id="XP_018699636.1">
    <property type="nucleotide sequence ID" value="XM_018853188.1"/>
</dbReference>
<protein>
    <submittedName>
        <fullName evidence="1">Uncharacterized protein</fullName>
    </submittedName>
</protein>
<accession>A0A167FT86</accession>
<dbReference type="AlphaFoldDB" id="A0A167FT86"/>
<reference evidence="1 2" key="1">
    <citation type="journal article" date="2016" name="Genome Biol. Evol.">
        <title>Divergent and convergent evolution of fungal pathogenicity.</title>
        <authorList>
            <person name="Shang Y."/>
            <person name="Xiao G."/>
            <person name="Zheng P."/>
            <person name="Cen K."/>
            <person name="Zhan S."/>
            <person name="Wang C."/>
        </authorList>
    </citation>
    <scope>NUCLEOTIDE SEQUENCE [LARGE SCALE GENOMIC DNA]</scope>
    <source>
        <strain evidence="1 2">ARSEF 2679</strain>
    </source>
</reference>
<sequence length="125" mass="13963">MSGSMEAFHSGLKASFVPEQYIGTITALGSTCWAMETPFVRYPINSFKSSKEKLHVFLQVMDNWVRLHMPPYPALMVEGLSEAAVRTQRDLSFEFWGQPASASVNGVNDTHDFDASDTVPARIEF</sequence>